<dbReference type="CDD" id="cd05233">
    <property type="entry name" value="SDR_c"/>
    <property type="match status" value="1"/>
</dbReference>
<dbReference type="Pfam" id="PF00106">
    <property type="entry name" value="adh_short"/>
    <property type="match status" value="1"/>
</dbReference>
<dbReference type="PRINTS" id="PR00080">
    <property type="entry name" value="SDRFAMILY"/>
</dbReference>
<sequence>MQDLKDKVAIVSGACQGLGKAIVHALAEQGASVVAFDNQQGIMDTVAEITSASEKKVLGLVADVSLIDDCKRVLRCALTEFGGIDILVNNAATYRQTPVTSSWDQAVADWDYIMDTNLKGVLMLSRLCIPELKARGGGDIVNMSTYYVLPARSRGTNSATTDLYNASKWALNGFTDAWSKALSRDHIRVNGMCMGATDTPMLRSLFRNNELPDALSDSVMQPQAIAQQLIDLLNDGRTGENIGAWIGSPIEIPPSPLAHRLISG</sequence>
<dbReference type="PANTHER" id="PTHR43639:SF1">
    <property type="entry name" value="SHORT-CHAIN DEHYDROGENASE_REDUCTASE FAMILY PROTEIN"/>
    <property type="match status" value="1"/>
</dbReference>
<proteinExistence type="inferred from homology"/>
<dbReference type="SUPFAM" id="SSF51735">
    <property type="entry name" value="NAD(P)-binding Rossmann-fold domains"/>
    <property type="match status" value="1"/>
</dbReference>
<dbReference type="Gene3D" id="3.40.50.720">
    <property type="entry name" value="NAD(P)-binding Rossmann-like Domain"/>
    <property type="match status" value="1"/>
</dbReference>
<dbReference type="PRINTS" id="PR00081">
    <property type="entry name" value="GDHRDH"/>
</dbReference>
<dbReference type="PANTHER" id="PTHR43639">
    <property type="entry name" value="OXIDOREDUCTASE, SHORT-CHAIN DEHYDROGENASE/REDUCTASE FAMILY (AFU_ORTHOLOGUE AFUA_5G02870)"/>
    <property type="match status" value="1"/>
</dbReference>
<accession>A0A382KFB6</accession>
<evidence type="ECO:0008006" key="4">
    <source>
        <dbReference type="Google" id="ProtNLM"/>
    </source>
</evidence>
<dbReference type="InterPro" id="IPR020904">
    <property type="entry name" value="Sc_DH/Rdtase_CS"/>
</dbReference>
<dbReference type="InterPro" id="IPR036291">
    <property type="entry name" value="NAD(P)-bd_dom_sf"/>
</dbReference>
<dbReference type="EMBL" id="UINC01080287">
    <property type="protein sequence ID" value="SVC23088.1"/>
    <property type="molecule type" value="Genomic_DNA"/>
</dbReference>
<dbReference type="AlphaFoldDB" id="A0A382KFB6"/>
<evidence type="ECO:0000313" key="3">
    <source>
        <dbReference type="EMBL" id="SVC23088.1"/>
    </source>
</evidence>
<keyword evidence="2" id="KW-0560">Oxidoreductase</keyword>
<evidence type="ECO:0000256" key="2">
    <source>
        <dbReference type="ARBA" id="ARBA00023002"/>
    </source>
</evidence>
<dbReference type="PROSITE" id="PS00061">
    <property type="entry name" value="ADH_SHORT"/>
    <property type="match status" value="1"/>
</dbReference>
<protein>
    <recommendedName>
        <fullName evidence="4">SDR family oxidoreductase</fullName>
    </recommendedName>
</protein>
<gene>
    <name evidence="3" type="ORF">METZ01_LOCUS275942</name>
</gene>
<name>A0A382KFB6_9ZZZZ</name>
<organism evidence="3">
    <name type="scientific">marine metagenome</name>
    <dbReference type="NCBI Taxonomy" id="408172"/>
    <lineage>
        <taxon>unclassified sequences</taxon>
        <taxon>metagenomes</taxon>
        <taxon>ecological metagenomes</taxon>
    </lineage>
</organism>
<reference evidence="3" key="1">
    <citation type="submission" date="2018-05" db="EMBL/GenBank/DDBJ databases">
        <authorList>
            <person name="Lanie J.A."/>
            <person name="Ng W.-L."/>
            <person name="Kazmierczak K.M."/>
            <person name="Andrzejewski T.M."/>
            <person name="Davidsen T.M."/>
            <person name="Wayne K.J."/>
            <person name="Tettelin H."/>
            <person name="Glass J.I."/>
            <person name="Rusch D."/>
            <person name="Podicherti R."/>
            <person name="Tsui H.-C.T."/>
            <person name="Winkler M.E."/>
        </authorList>
    </citation>
    <scope>NUCLEOTIDE SEQUENCE</scope>
</reference>
<dbReference type="InterPro" id="IPR002347">
    <property type="entry name" value="SDR_fam"/>
</dbReference>
<evidence type="ECO:0000256" key="1">
    <source>
        <dbReference type="ARBA" id="ARBA00006484"/>
    </source>
</evidence>
<comment type="similarity">
    <text evidence="1">Belongs to the short-chain dehydrogenases/reductases (SDR) family.</text>
</comment>
<dbReference type="GO" id="GO:0016491">
    <property type="term" value="F:oxidoreductase activity"/>
    <property type="evidence" value="ECO:0007669"/>
    <property type="project" value="UniProtKB-KW"/>
</dbReference>